<dbReference type="RefSeq" id="WP_380920064.1">
    <property type="nucleotide sequence ID" value="NZ_JBHUPE010000004.1"/>
</dbReference>
<dbReference type="SUPFAM" id="SSF52833">
    <property type="entry name" value="Thioredoxin-like"/>
    <property type="match status" value="1"/>
</dbReference>
<comment type="subcellular location">
    <subcellularLocation>
        <location evidence="1">Cell envelope</location>
    </subcellularLocation>
</comment>
<protein>
    <submittedName>
        <fullName evidence="6">TlpA family protein disulfide reductase</fullName>
    </submittedName>
</protein>
<feature type="domain" description="Thioredoxin" evidence="5">
    <location>
        <begin position="340"/>
        <end position="489"/>
    </location>
</feature>
<dbReference type="InterPro" id="IPR013766">
    <property type="entry name" value="Thioredoxin_domain"/>
</dbReference>
<dbReference type="PANTHER" id="PTHR42852">
    <property type="entry name" value="THIOL:DISULFIDE INTERCHANGE PROTEIN DSBE"/>
    <property type="match status" value="1"/>
</dbReference>
<dbReference type="PROSITE" id="PS51352">
    <property type="entry name" value="THIOREDOXIN_2"/>
    <property type="match status" value="1"/>
</dbReference>
<keyword evidence="4" id="KW-0676">Redox-active center</keyword>
<evidence type="ECO:0000313" key="7">
    <source>
        <dbReference type="Proteomes" id="UP001597509"/>
    </source>
</evidence>
<reference evidence="7" key="1">
    <citation type="journal article" date="2019" name="Int. J. Syst. Evol. Microbiol.">
        <title>The Global Catalogue of Microorganisms (GCM) 10K type strain sequencing project: providing services to taxonomists for standard genome sequencing and annotation.</title>
        <authorList>
            <consortium name="The Broad Institute Genomics Platform"/>
            <consortium name="The Broad Institute Genome Sequencing Center for Infectious Disease"/>
            <person name="Wu L."/>
            <person name="Ma J."/>
        </authorList>
    </citation>
    <scope>NUCLEOTIDE SEQUENCE [LARGE SCALE GENOMIC DNA]</scope>
    <source>
        <strain evidence="7">KCTC 22209</strain>
    </source>
</reference>
<dbReference type="EMBL" id="JBHUPE010000004">
    <property type="protein sequence ID" value="MFD2904233.1"/>
    <property type="molecule type" value="Genomic_DNA"/>
</dbReference>
<dbReference type="Proteomes" id="UP001597509">
    <property type="component" value="Unassembled WGS sequence"/>
</dbReference>
<dbReference type="InterPro" id="IPR036249">
    <property type="entry name" value="Thioredoxin-like_sf"/>
</dbReference>
<keyword evidence="7" id="KW-1185">Reference proteome</keyword>
<evidence type="ECO:0000259" key="5">
    <source>
        <dbReference type="PROSITE" id="PS51352"/>
    </source>
</evidence>
<evidence type="ECO:0000313" key="6">
    <source>
        <dbReference type="EMBL" id="MFD2904233.1"/>
    </source>
</evidence>
<name>A0ABW5YX11_9SPHI</name>
<evidence type="ECO:0000256" key="3">
    <source>
        <dbReference type="ARBA" id="ARBA00023157"/>
    </source>
</evidence>
<keyword evidence="2" id="KW-0201">Cytochrome c-type biogenesis</keyword>
<gene>
    <name evidence="6" type="ORF">ACFS6I_09880</name>
</gene>
<proteinExistence type="predicted"/>
<dbReference type="PANTHER" id="PTHR42852:SF6">
    <property type="entry name" value="THIOL:DISULFIDE INTERCHANGE PROTEIN DSBE"/>
    <property type="match status" value="1"/>
</dbReference>
<organism evidence="6 7">
    <name type="scientific">Sphingobacterium anhuiense</name>
    <dbReference type="NCBI Taxonomy" id="493780"/>
    <lineage>
        <taxon>Bacteria</taxon>
        <taxon>Pseudomonadati</taxon>
        <taxon>Bacteroidota</taxon>
        <taxon>Sphingobacteriia</taxon>
        <taxon>Sphingobacteriales</taxon>
        <taxon>Sphingobacteriaceae</taxon>
        <taxon>Sphingobacterium</taxon>
    </lineage>
</organism>
<accession>A0ABW5YX11</accession>
<evidence type="ECO:0000256" key="1">
    <source>
        <dbReference type="ARBA" id="ARBA00004196"/>
    </source>
</evidence>
<keyword evidence="3" id="KW-1015">Disulfide bond</keyword>
<dbReference type="Gene3D" id="3.40.30.10">
    <property type="entry name" value="Glutaredoxin"/>
    <property type="match status" value="1"/>
</dbReference>
<dbReference type="CDD" id="cd02966">
    <property type="entry name" value="TlpA_like_family"/>
    <property type="match status" value="1"/>
</dbReference>
<evidence type="ECO:0000256" key="4">
    <source>
        <dbReference type="ARBA" id="ARBA00023284"/>
    </source>
</evidence>
<evidence type="ECO:0000256" key="2">
    <source>
        <dbReference type="ARBA" id="ARBA00022748"/>
    </source>
</evidence>
<sequence length="489" mass="57685">MKIRIIHYLIYLCIFLGFNYVGFAQTATIDVRKLKDSHLKNELNCYWTDDNFEFFNRTPHRKEMAVKHDSIFTIKFDKGIDFRFITLKTGNEKNAEKIILLDYIIFPGDSVVISEEDDRLVFSGIGAEIMNLQYQLSRIEKTVSFPNFVYKKIDLVDKQPELSSILHDKLQSLLQYNYMKRDSQLIVLDRNMNVLDKSSYRLLKLNIIGKIEQNLLTQLIMVFHRISKENPNLENEKSLFIQEYLRRNTRLHEVHDMNFFQANEMENYFMERMRLRKWLGTAFEKEWDAGMMKQESLDRIYYRYFFQNYTKMDDDQQSNIVSNVSSNKYRDAIQLFRVQTAQGQLLPDFKLMDTSGNLVQFSDLRGKIIVLDFWFTGCANCKVLHEEMKVVRKELGDVKDLCFVNISIDEDMEKWKNSVQSGSYSDSSDISLYTMGEKSLHPIIKFFNVISYPRQVILDKEMRIVTTQVPRPSSQEQATALVSLIKSIK</sequence>
<dbReference type="Pfam" id="PF13905">
    <property type="entry name" value="Thioredoxin_8"/>
    <property type="match status" value="1"/>
</dbReference>
<dbReference type="InterPro" id="IPR012336">
    <property type="entry name" value="Thioredoxin-like_fold"/>
</dbReference>
<comment type="caution">
    <text evidence="6">The sequence shown here is derived from an EMBL/GenBank/DDBJ whole genome shotgun (WGS) entry which is preliminary data.</text>
</comment>
<dbReference type="InterPro" id="IPR050553">
    <property type="entry name" value="Thioredoxin_ResA/DsbE_sf"/>
</dbReference>